<comment type="caution">
    <text evidence="1">The sequence shown here is derived from an EMBL/GenBank/DDBJ whole genome shotgun (WGS) entry which is preliminary data.</text>
</comment>
<dbReference type="EMBL" id="CM039178">
    <property type="protein sequence ID" value="KAH9676946.1"/>
    <property type="molecule type" value="Genomic_DNA"/>
</dbReference>
<organism evidence="1 2">
    <name type="scientific">Citrus sinensis</name>
    <name type="common">Sweet orange</name>
    <name type="synonym">Citrus aurantium var. sinensis</name>
    <dbReference type="NCBI Taxonomy" id="2711"/>
    <lineage>
        <taxon>Eukaryota</taxon>
        <taxon>Viridiplantae</taxon>
        <taxon>Streptophyta</taxon>
        <taxon>Embryophyta</taxon>
        <taxon>Tracheophyta</taxon>
        <taxon>Spermatophyta</taxon>
        <taxon>Magnoliopsida</taxon>
        <taxon>eudicotyledons</taxon>
        <taxon>Gunneridae</taxon>
        <taxon>Pentapetalae</taxon>
        <taxon>rosids</taxon>
        <taxon>malvids</taxon>
        <taxon>Sapindales</taxon>
        <taxon>Rutaceae</taxon>
        <taxon>Aurantioideae</taxon>
        <taxon>Citrus</taxon>
    </lineage>
</organism>
<reference evidence="2" key="1">
    <citation type="journal article" date="2023" name="Hortic. Res.">
        <title>A chromosome-level phased genome enabling allele-level studies in sweet orange: a case study on citrus Huanglongbing tolerance.</title>
        <authorList>
            <person name="Wu B."/>
            <person name="Yu Q."/>
            <person name="Deng Z."/>
            <person name="Duan Y."/>
            <person name="Luo F."/>
            <person name="Gmitter F. Jr."/>
        </authorList>
    </citation>
    <scope>NUCLEOTIDE SEQUENCE [LARGE SCALE GENOMIC DNA]</scope>
    <source>
        <strain evidence="2">cv. Valencia</strain>
    </source>
</reference>
<evidence type="ECO:0000313" key="2">
    <source>
        <dbReference type="Proteomes" id="UP000829398"/>
    </source>
</evidence>
<proteinExistence type="predicted"/>
<protein>
    <submittedName>
        <fullName evidence="1">Organic cation/carnitine transporter 2</fullName>
    </submittedName>
</protein>
<keyword evidence="2" id="KW-1185">Reference proteome</keyword>
<dbReference type="Proteomes" id="UP000829398">
    <property type="component" value="Chromosome 9"/>
</dbReference>
<name>A0ACB8HQC3_CITSI</name>
<gene>
    <name evidence="1" type="ORF">KPL71_025217</name>
</gene>
<accession>A0ACB8HQC3</accession>
<evidence type="ECO:0000313" key="1">
    <source>
        <dbReference type="EMBL" id="KAH9676946.1"/>
    </source>
</evidence>
<sequence>MADPSPLLCQSNSCTDDQESSDQRSHKQSISSLDEIVEQGIGGFGWAQFVVYTEAEPTWHCLNNTTCSSASNICMFPKSSWAWDGNPTTTALTIISEWGLECSSAFIKGLPAASHFTGCLLGIVFLATLADSSLGRKNLLFLSCLTMSVATSLTIFSNNLWIYSLLRFFSGISRATIGTCTIVLLTEKVGTEWRGLVVILDSFFFTIGTLTLPAIAYTNRSSSWTIIYLWTSIPTLVYSGLLYIFVSESPRWLFMQGRQEEAVEVIKSLSPIKDSNQLSLSLVSAVSFGHEPAASSKESSFLSSIRELFVRRWALERTLALMVPGFGIGVVYYGMTLGIENLGFDIYLGVVFNALLEIPVWGIYFDKTSHDEQRLRWGDPVNDGWRDVHSWPRIKARSPSSHDYDNGASTSESLGGDGRGLWEGSDSREAYKRVTNEVCGEEVLREEILVVDELVEERYWKSSLLVLFIISGICSIMAVVANDISNAGKRMRIGLELASLFSAYIAYTVIFIYAIELFPTCVRNSATSIMRLAIIFAAIFSSVLVAAGSNNEFVSYGVFGLVIICCGFFVICLPETRGSSLCDTIDQREHKDSVTV</sequence>